<accession>A0A2P2J766</accession>
<dbReference type="AlphaFoldDB" id="A0A2P2J766"/>
<dbReference type="EMBL" id="GGEC01008818">
    <property type="protein sequence ID" value="MBW89301.1"/>
    <property type="molecule type" value="Transcribed_RNA"/>
</dbReference>
<proteinExistence type="predicted"/>
<evidence type="ECO:0000313" key="1">
    <source>
        <dbReference type="EMBL" id="MBW89301.1"/>
    </source>
</evidence>
<reference evidence="1" key="1">
    <citation type="submission" date="2018-02" db="EMBL/GenBank/DDBJ databases">
        <title>Rhizophora mucronata_Transcriptome.</title>
        <authorList>
            <person name="Meera S.P."/>
            <person name="Sreeshan A."/>
            <person name="Augustine A."/>
        </authorList>
    </citation>
    <scope>NUCLEOTIDE SEQUENCE</scope>
    <source>
        <tissue evidence="1">Leaf</tissue>
    </source>
</reference>
<organism evidence="1">
    <name type="scientific">Rhizophora mucronata</name>
    <name type="common">Asiatic mangrove</name>
    <dbReference type="NCBI Taxonomy" id="61149"/>
    <lineage>
        <taxon>Eukaryota</taxon>
        <taxon>Viridiplantae</taxon>
        <taxon>Streptophyta</taxon>
        <taxon>Embryophyta</taxon>
        <taxon>Tracheophyta</taxon>
        <taxon>Spermatophyta</taxon>
        <taxon>Magnoliopsida</taxon>
        <taxon>eudicotyledons</taxon>
        <taxon>Gunneridae</taxon>
        <taxon>Pentapetalae</taxon>
        <taxon>rosids</taxon>
        <taxon>fabids</taxon>
        <taxon>Malpighiales</taxon>
        <taxon>Rhizophoraceae</taxon>
        <taxon>Rhizophora</taxon>
    </lineage>
</organism>
<sequence length="41" mass="4878">MVLACDVFYVPIRKDIIHQDNREWIFVSSHIMKEGKLSRDS</sequence>
<protein>
    <submittedName>
        <fullName evidence="1">Uncharacterized protein</fullName>
    </submittedName>
</protein>
<name>A0A2P2J766_RHIMU</name>